<dbReference type="InterPro" id="IPR004240">
    <property type="entry name" value="EMP70"/>
</dbReference>
<evidence type="ECO:0000256" key="1">
    <source>
        <dbReference type="ARBA" id="ARBA00004337"/>
    </source>
</evidence>
<gene>
    <name evidence="11" type="ORF">BVRB_030840</name>
</gene>
<keyword evidence="5" id="KW-0732">Signal</keyword>
<comment type="subcellular location">
    <subcellularLocation>
        <location evidence="1">Endosome membrane</location>
        <topology evidence="1">Multi-pass membrane protein</topology>
    </subcellularLocation>
    <subcellularLocation>
        <location evidence="2">Golgi apparatus membrane</location>
        <topology evidence="2">Multi-pass membrane protein</topology>
    </subcellularLocation>
</comment>
<dbReference type="PANTHER" id="PTHR10766">
    <property type="entry name" value="TRANSMEMBRANE 9 SUPERFAMILY PROTEIN"/>
    <property type="match status" value="1"/>
</dbReference>
<dbReference type="GO" id="GO:0010008">
    <property type="term" value="C:endosome membrane"/>
    <property type="evidence" value="ECO:0007669"/>
    <property type="project" value="UniProtKB-SubCell"/>
</dbReference>
<evidence type="ECO:0000256" key="3">
    <source>
        <dbReference type="ARBA" id="ARBA00005227"/>
    </source>
</evidence>
<dbReference type="GO" id="GO:0000139">
    <property type="term" value="C:Golgi membrane"/>
    <property type="evidence" value="ECO:0007669"/>
    <property type="project" value="UniProtKB-SubCell"/>
</dbReference>
<evidence type="ECO:0000256" key="7">
    <source>
        <dbReference type="ARBA" id="ARBA00022989"/>
    </source>
</evidence>
<keyword evidence="8" id="KW-0333">Golgi apparatus</keyword>
<dbReference type="GO" id="GO:0072657">
    <property type="term" value="P:protein localization to membrane"/>
    <property type="evidence" value="ECO:0007669"/>
    <property type="project" value="TreeGrafter"/>
</dbReference>
<evidence type="ECO:0000313" key="11">
    <source>
        <dbReference type="EMBL" id="KMS93501.1"/>
    </source>
</evidence>
<dbReference type="AlphaFoldDB" id="A0A0J8AXP4"/>
<feature type="transmembrane region" description="Helical" evidence="10">
    <location>
        <begin position="6"/>
        <end position="26"/>
    </location>
</feature>
<evidence type="ECO:0000256" key="8">
    <source>
        <dbReference type="ARBA" id="ARBA00023034"/>
    </source>
</evidence>
<dbReference type="OMA" id="CFCASIS"/>
<accession>A0A0J8AXP4</accession>
<dbReference type="Gramene" id="KMS93501">
    <property type="protein sequence ID" value="KMS93501"/>
    <property type="gene ID" value="BVRB_030840"/>
</dbReference>
<proteinExistence type="inferred from homology"/>
<evidence type="ECO:0000256" key="5">
    <source>
        <dbReference type="ARBA" id="ARBA00022729"/>
    </source>
</evidence>
<feature type="non-terminal residue" evidence="11">
    <location>
        <position position="1"/>
    </location>
</feature>
<feature type="transmembrane region" description="Helical" evidence="10">
    <location>
        <begin position="38"/>
        <end position="59"/>
    </location>
</feature>
<keyword evidence="9 10" id="KW-0472">Membrane</keyword>
<reference evidence="11 12" key="1">
    <citation type="journal article" date="2014" name="Nature">
        <title>The genome of the recently domesticated crop plant sugar beet (Beta vulgaris).</title>
        <authorList>
            <person name="Dohm J.C."/>
            <person name="Minoche A.E."/>
            <person name="Holtgrawe D."/>
            <person name="Capella-Gutierrez S."/>
            <person name="Zakrzewski F."/>
            <person name="Tafer H."/>
            <person name="Rupp O."/>
            <person name="Sorensen T.R."/>
            <person name="Stracke R."/>
            <person name="Reinhardt R."/>
            <person name="Goesmann A."/>
            <person name="Kraft T."/>
            <person name="Schulz B."/>
            <person name="Stadler P.F."/>
            <person name="Schmidt T."/>
            <person name="Gabaldon T."/>
            <person name="Lehrach H."/>
            <person name="Weisshaar B."/>
            <person name="Himmelbauer H."/>
        </authorList>
    </citation>
    <scope>NUCLEOTIDE SEQUENCE [LARGE SCALE GENOMIC DNA]</scope>
    <source>
        <tissue evidence="11">Taproot</tissue>
    </source>
</reference>
<comment type="caution">
    <text evidence="10">Lacks conserved residue(s) required for the propagation of feature annotation.</text>
</comment>
<keyword evidence="12" id="KW-1185">Reference proteome</keyword>
<evidence type="ECO:0000313" key="12">
    <source>
        <dbReference type="Proteomes" id="UP000035740"/>
    </source>
</evidence>
<keyword evidence="4 10" id="KW-0812">Transmembrane</keyword>
<keyword evidence="7 10" id="KW-1133">Transmembrane helix</keyword>
<evidence type="ECO:0000256" key="10">
    <source>
        <dbReference type="RuleBase" id="RU363079"/>
    </source>
</evidence>
<name>A0A0J8AXP4_BETVV</name>
<sequence>VYGFLLLVFVILTFVTMSVSVVVTYFKLNSEDYRWQWMAFGSGASTGLYTFLYSCYYFVFKTQMSGMFQTLYYFAYSLLLASGIGCFCASISFTGANLFVNRIYKDIKSD</sequence>
<organism evidence="11 12">
    <name type="scientific">Beta vulgaris subsp. vulgaris</name>
    <name type="common">Beet</name>
    <dbReference type="NCBI Taxonomy" id="3555"/>
    <lineage>
        <taxon>Eukaryota</taxon>
        <taxon>Viridiplantae</taxon>
        <taxon>Streptophyta</taxon>
        <taxon>Embryophyta</taxon>
        <taxon>Tracheophyta</taxon>
        <taxon>Spermatophyta</taxon>
        <taxon>Magnoliopsida</taxon>
        <taxon>eudicotyledons</taxon>
        <taxon>Gunneridae</taxon>
        <taxon>Pentapetalae</taxon>
        <taxon>Caryophyllales</taxon>
        <taxon>Chenopodiaceae</taxon>
        <taxon>Betoideae</taxon>
        <taxon>Beta</taxon>
    </lineage>
</organism>
<dbReference type="OrthoDB" id="1666796at2759"/>
<dbReference type="Proteomes" id="UP000035740">
    <property type="component" value="Unassembled WGS sequence"/>
</dbReference>
<dbReference type="Pfam" id="PF02990">
    <property type="entry name" value="EMP70"/>
    <property type="match status" value="1"/>
</dbReference>
<comment type="similarity">
    <text evidence="3 10">Belongs to the nonaspanin (TM9SF) (TC 9.A.2) family.</text>
</comment>
<evidence type="ECO:0000256" key="4">
    <source>
        <dbReference type="ARBA" id="ARBA00022692"/>
    </source>
</evidence>
<evidence type="ECO:0000256" key="9">
    <source>
        <dbReference type="ARBA" id="ARBA00023136"/>
    </source>
</evidence>
<keyword evidence="6" id="KW-0967">Endosome</keyword>
<evidence type="ECO:0000256" key="2">
    <source>
        <dbReference type="ARBA" id="ARBA00004653"/>
    </source>
</evidence>
<dbReference type="EMBL" id="KQ102014">
    <property type="protein sequence ID" value="KMS93501.1"/>
    <property type="molecule type" value="Genomic_DNA"/>
</dbReference>
<feature type="transmembrane region" description="Helical" evidence="10">
    <location>
        <begin position="71"/>
        <end position="100"/>
    </location>
</feature>
<protein>
    <recommendedName>
        <fullName evidence="10">Transmembrane 9 superfamily member</fullName>
    </recommendedName>
</protein>
<evidence type="ECO:0000256" key="6">
    <source>
        <dbReference type="ARBA" id="ARBA00022753"/>
    </source>
</evidence>
<dbReference type="PANTHER" id="PTHR10766:SF41">
    <property type="entry name" value="TRANSMEMBRANE 9 SUPERFAMILY MEMBER 3"/>
    <property type="match status" value="1"/>
</dbReference>